<reference evidence="2 3" key="2">
    <citation type="journal article" date="2016" name="Sci. Rep.">
        <title>A novel serine protease, Sep1, from Bacillus firmus DS-1 has nematicidal activity and degrades multiple intestinal-associated nematode proteins.</title>
        <authorList>
            <person name="Geng C."/>
            <person name="Nie X."/>
            <person name="Tang Z."/>
            <person name="Zhang Y."/>
            <person name="Lin J."/>
            <person name="Sun M."/>
            <person name="Peng D."/>
        </authorList>
    </citation>
    <scope>NUCLEOTIDE SEQUENCE [LARGE SCALE GENOMIC DNA]</scope>
    <source>
        <strain evidence="2 3">DS1</strain>
    </source>
</reference>
<comment type="caution">
    <text evidence="2">The sequence shown here is derived from an EMBL/GenBank/DDBJ whole genome shotgun (WGS) entry which is preliminary data.</text>
</comment>
<protein>
    <recommendedName>
        <fullName evidence="1">STAS domain-containing protein</fullName>
    </recommendedName>
</protein>
<dbReference type="InterPro" id="IPR037208">
    <property type="entry name" value="Spo0E-like_sf"/>
</dbReference>
<dbReference type="InterPro" id="IPR002645">
    <property type="entry name" value="STAS_dom"/>
</dbReference>
<dbReference type="GO" id="GO:0043937">
    <property type="term" value="P:regulation of sporulation"/>
    <property type="evidence" value="ECO:0007669"/>
    <property type="project" value="InterPro"/>
</dbReference>
<dbReference type="CDD" id="cd07043">
    <property type="entry name" value="STAS_anti-anti-sigma_factors"/>
    <property type="match status" value="1"/>
</dbReference>
<dbReference type="GO" id="GO:0046983">
    <property type="term" value="F:protein dimerization activity"/>
    <property type="evidence" value="ECO:0007669"/>
    <property type="project" value="InterPro"/>
</dbReference>
<dbReference type="Gene3D" id="3.30.750.24">
    <property type="entry name" value="STAS domain"/>
    <property type="match status" value="1"/>
</dbReference>
<feature type="domain" description="STAS" evidence="1">
    <location>
        <begin position="66"/>
        <end position="155"/>
    </location>
</feature>
<accession>W7L8L2</accession>
<dbReference type="Pfam" id="PF09388">
    <property type="entry name" value="SpoOE-like"/>
    <property type="match status" value="1"/>
</dbReference>
<dbReference type="Gene3D" id="4.10.280.10">
    <property type="entry name" value="Helix-loop-helix DNA-binding domain"/>
    <property type="match status" value="1"/>
</dbReference>
<proteinExistence type="predicted"/>
<dbReference type="OrthoDB" id="2965972at2"/>
<dbReference type="Pfam" id="PF01740">
    <property type="entry name" value="STAS"/>
    <property type="match status" value="1"/>
</dbReference>
<name>W7L8L2_CYTFI</name>
<dbReference type="Proteomes" id="UP000019270">
    <property type="component" value="Unassembled WGS sequence"/>
</dbReference>
<evidence type="ECO:0000313" key="3">
    <source>
        <dbReference type="Proteomes" id="UP000019270"/>
    </source>
</evidence>
<evidence type="ECO:0000259" key="1">
    <source>
        <dbReference type="PROSITE" id="PS50801"/>
    </source>
</evidence>
<organism evidence="2 3">
    <name type="scientific">Cytobacillus firmus DS1</name>
    <dbReference type="NCBI Taxonomy" id="1307436"/>
    <lineage>
        <taxon>Bacteria</taxon>
        <taxon>Bacillati</taxon>
        <taxon>Bacillota</taxon>
        <taxon>Bacilli</taxon>
        <taxon>Bacillales</taxon>
        <taxon>Bacillaceae</taxon>
        <taxon>Cytobacillus</taxon>
    </lineage>
</organism>
<dbReference type="InterPro" id="IPR036513">
    <property type="entry name" value="STAS_dom_sf"/>
</dbReference>
<dbReference type="AlphaFoldDB" id="W7L8L2"/>
<gene>
    <name evidence="2" type="ORF">PBF_08388</name>
</gene>
<dbReference type="PATRIC" id="fig|1307436.3.peg.1784"/>
<dbReference type="InterPro" id="IPR036638">
    <property type="entry name" value="HLH_DNA-bd_sf"/>
</dbReference>
<dbReference type="InterPro" id="IPR018540">
    <property type="entry name" value="Spo0E-like"/>
</dbReference>
<dbReference type="EMBL" id="APVL01000005">
    <property type="protein sequence ID" value="EWG11556.1"/>
    <property type="molecule type" value="Genomic_DNA"/>
</dbReference>
<dbReference type="RefSeq" id="WP_035329245.1">
    <property type="nucleotide sequence ID" value="NZ_APVL01000005.1"/>
</dbReference>
<reference evidence="3" key="1">
    <citation type="submission" date="2013-03" db="EMBL/GenBank/DDBJ databases">
        <title>Draft genome sequence of Bacillus firmus DS1.</title>
        <authorList>
            <person name="Peng D."/>
            <person name="Zhu L."/>
            <person name="Sun M."/>
        </authorList>
    </citation>
    <scope>NUCLEOTIDE SEQUENCE [LARGE SCALE GENOMIC DNA]</scope>
    <source>
        <strain evidence="3">DS1</strain>
    </source>
</reference>
<dbReference type="SUPFAM" id="SSF140500">
    <property type="entry name" value="BAS1536-like"/>
    <property type="match status" value="1"/>
</dbReference>
<evidence type="ECO:0000313" key="2">
    <source>
        <dbReference type="EMBL" id="EWG11556.1"/>
    </source>
</evidence>
<dbReference type="PROSITE" id="PS50801">
    <property type="entry name" value="STAS"/>
    <property type="match status" value="1"/>
</dbReference>
<sequence length="155" mass="17796">MLISLTRLFETKRREMIEKVNIDELSSKDALKLSEELDIFINLLQKRFPNQDFNVTCIDDGTEIKLSLKGHLDYLSSEQLDIFLSSFRERFTGFKRLQIDLSHLSFIDSAGANGLYKLIIGSRDLGIKPDIIKAKGTVYEILQILGFFKLIKHIA</sequence>
<dbReference type="SUPFAM" id="SSF52091">
    <property type="entry name" value="SpoIIaa-like"/>
    <property type="match status" value="1"/>
</dbReference>